<feature type="region of interest" description="Disordered" evidence="1">
    <location>
        <begin position="11"/>
        <end position="61"/>
    </location>
</feature>
<dbReference type="Proteomes" id="UP000324897">
    <property type="component" value="Chromosome 5"/>
</dbReference>
<dbReference type="AlphaFoldDB" id="A0A5J9WF93"/>
<name>A0A5J9WF93_9POAL</name>
<dbReference type="PANTHER" id="PTHR35999:SF1">
    <property type="entry name" value="MITOCHONDRIAL IMPORT RECEPTOR SUBUNIT TOM6 HOMOLOG"/>
    <property type="match status" value="1"/>
</dbReference>
<dbReference type="InterPro" id="IPR034554">
    <property type="entry name" value="TOM6_plants"/>
</dbReference>
<keyword evidence="3" id="KW-1185">Reference proteome</keyword>
<comment type="caution">
    <text evidence="2">The sequence shown here is derived from an EMBL/GenBank/DDBJ whole genome shotgun (WGS) entry which is preliminary data.</text>
</comment>
<evidence type="ECO:0000256" key="1">
    <source>
        <dbReference type="SAM" id="MobiDB-lite"/>
    </source>
</evidence>
<sequence>MGKILCSFAQVPERKRTPTSSHPNRPEANRALGFKPRRLRSSNPSSPTTSGAEKPVKMFLGSIPRRPSKEAAYKELKTHLAIMASCVVVIRAAPYVLHFLTRDGASSDVKLDF</sequence>
<dbReference type="PANTHER" id="PTHR35999">
    <property type="entry name" value="MITOCHONDRIAL IMPORT RECEPTOR SUBUNIT TOM6 HOMOLOG"/>
    <property type="match status" value="1"/>
</dbReference>
<proteinExistence type="predicted"/>
<feature type="non-terminal residue" evidence="2">
    <location>
        <position position="1"/>
    </location>
</feature>
<dbReference type="GO" id="GO:0005742">
    <property type="term" value="C:mitochondrial outer membrane translocase complex"/>
    <property type="evidence" value="ECO:0007669"/>
    <property type="project" value="InterPro"/>
</dbReference>
<reference evidence="2 3" key="1">
    <citation type="journal article" date="2019" name="Sci. Rep.">
        <title>A high-quality genome of Eragrostis curvula grass provides insights into Poaceae evolution and supports new strategies to enhance forage quality.</title>
        <authorList>
            <person name="Carballo J."/>
            <person name="Santos B.A.C.M."/>
            <person name="Zappacosta D."/>
            <person name="Garbus I."/>
            <person name="Selva J.P."/>
            <person name="Gallo C.A."/>
            <person name="Diaz A."/>
            <person name="Albertini E."/>
            <person name="Caccamo M."/>
            <person name="Echenique V."/>
        </authorList>
    </citation>
    <scope>NUCLEOTIDE SEQUENCE [LARGE SCALE GENOMIC DNA]</scope>
    <source>
        <strain evidence="3">cv. Victoria</strain>
        <tissue evidence="2">Leaf</tissue>
    </source>
</reference>
<feature type="compositionally biased region" description="Low complexity" evidence="1">
    <location>
        <begin position="41"/>
        <end position="50"/>
    </location>
</feature>
<dbReference type="Gramene" id="TVU46080">
    <property type="protein sequence ID" value="TVU46080"/>
    <property type="gene ID" value="EJB05_05598"/>
</dbReference>
<dbReference type="EMBL" id="RWGY01000004">
    <property type="protein sequence ID" value="TVU46080.1"/>
    <property type="molecule type" value="Genomic_DNA"/>
</dbReference>
<evidence type="ECO:0000313" key="3">
    <source>
        <dbReference type="Proteomes" id="UP000324897"/>
    </source>
</evidence>
<accession>A0A5J9WF93</accession>
<gene>
    <name evidence="2" type="ORF">EJB05_05598</name>
</gene>
<organism evidence="2 3">
    <name type="scientific">Eragrostis curvula</name>
    <name type="common">weeping love grass</name>
    <dbReference type="NCBI Taxonomy" id="38414"/>
    <lineage>
        <taxon>Eukaryota</taxon>
        <taxon>Viridiplantae</taxon>
        <taxon>Streptophyta</taxon>
        <taxon>Embryophyta</taxon>
        <taxon>Tracheophyta</taxon>
        <taxon>Spermatophyta</taxon>
        <taxon>Magnoliopsida</taxon>
        <taxon>Liliopsida</taxon>
        <taxon>Poales</taxon>
        <taxon>Poaceae</taxon>
        <taxon>PACMAD clade</taxon>
        <taxon>Chloridoideae</taxon>
        <taxon>Eragrostideae</taxon>
        <taxon>Eragrostidinae</taxon>
        <taxon>Eragrostis</taxon>
    </lineage>
</organism>
<evidence type="ECO:0000313" key="2">
    <source>
        <dbReference type="EMBL" id="TVU46080.1"/>
    </source>
</evidence>
<dbReference type="OrthoDB" id="1912883at2759"/>
<protein>
    <submittedName>
        <fullName evidence="2">Uncharacterized protein</fullName>
    </submittedName>
</protein>